<keyword evidence="5" id="KW-0963">Cytoplasm</keyword>
<dbReference type="FunFam" id="3.30.1490.190:FF:000001">
    <property type="entry name" value="Ferric uptake regulation protein"/>
    <property type="match status" value="1"/>
</dbReference>
<feature type="binding site" evidence="14">
    <location>
        <position position="91"/>
    </location>
    <ligand>
        <name>Fe cation</name>
        <dbReference type="ChEBI" id="CHEBI:24875"/>
    </ligand>
</feature>
<evidence type="ECO:0000313" key="15">
    <source>
        <dbReference type="EMBL" id="MBI4596444.1"/>
    </source>
</evidence>
<dbReference type="GO" id="GO:0000976">
    <property type="term" value="F:transcription cis-regulatory region binding"/>
    <property type="evidence" value="ECO:0007669"/>
    <property type="project" value="TreeGrafter"/>
</dbReference>
<sequence length="148" mass="16972">MNVEKDVLKDYLYANGLKYTKQRQIILNAFLGVEDHISADELFKLVIKLEPSIGLATIYRTLALLCHCGLAQERQFGDNQTRYEHVYNHVHHDHLICTSCGKITEFSSPKIEKLQKGISTRHKFKVLSHKLELYGLCSLCQKGQHSSE</sequence>
<evidence type="ECO:0000256" key="8">
    <source>
        <dbReference type="ARBA" id="ARBA00022833"/>
    </source>
</evidence>
<protein>
    <recommendedName>
        <fullName evidence="4">Ferric uptake regulation protein</fullName>
    </recommendedName>
</protein>
<dbReference type="AlphaFoldDB" id="A0A933LR68"/>
<dbReference type="InterPro" id="IPR002481">
    <property type="entry name" value="FUR"/>
</dbReference>
<dbReference type="GO" id="GO:0045892">
    <property type="term" value="P:negative regulation of DNA-templated transcription"/>
    <property type="evidence" value="ECO:0007669"/>
    <property type="project" value="TreeGrafter"/>
</dbReference>
<evidence type="ECO:0000256" key="12">
    <source>
        <dbReference type="ARBA" id="ARBA00023163"/>
    </source>
</evidence>
<evidence type="ECO:0000256" key="3">
    <source>
        <dbReference type="ARBA" id="ARBA00011738"/>
    </source>
</evidence>
<dbReference type="Gene3D" id="3.30.1490.190">
    <property type="match status" value="1"/>
</dbReference>
<dbReference type="InterPro" id="IPR043135">
    <property type="entry name" value="Fur_C"/>
</dbReference>
<comment type="cofactor">
    <cofactor evidence="14">
        <name>Mn(2+)</name>
        <dbReference type="ChEBI" id="CHEBI:29035"/>
    </cofactor>
    <cofactor evidence="14">
        <name>Fe(2+)</name>
        <dbReference type="ChEBI" id="CHEBI:29033"/>
    </cofactor>
    <text evidence="14">Binds 1 Mn(2+) or Fe(2+) ion per subunit.</text>
</comment>
<comment type="caution">
    <text evidence="15">The sequence shown here is derived from an EMBL/GenBank/DDBJ whole genome shotgun (WGS) entry which is preliminary data.</text>
</comment>
<feature type="binding site" evidence="13">
    <location>
        <position position="97"/>
    </location>
    <ligand>
        <name>Zn(2+)</name>
        <dbReference type="ChEBI" id="CHEBI:29105"/>
    </ligand>
</feature>
<dbReference type="Proteomes" id="UP000772181">
    <property type="component" value="Unassembled WGS sequence"/>
</dbReference>
<keyword evidence="6" id="KW-0678">Repressor</keyword>
<comment type="cofactor">
    <cofactor evidence="13">
        <name>Zn(2+)</name>
        <dbReference type="ChEBI" id="CHEBI:29105"/>
    </cofactor>
    <text evidence="13">Binds 1 zinc ion per subunit.</text>
</comment>
<keyword evidence="12" id="KW-0804">Transcription</keyword>
<dbReference type="GO" id="GO:0005829">
    <property type="term" value="C:cytosol"/>
    <property type="evidence" value="ECO:0007669"/>
    <property type="project" value="TreeGrafter"/>
</dbReference>
<keyword evidence="11" id="KW-0238">DNA-binding</keyword>
<dbReference type="GO" id="GO:0008270">
    <property type="term" value="F:zinc ion binding"/>
    <property type="evidence" value="ECO:0007669"/>
    <property type="project" value="TreeGrafter"/>
</dbReference>
<feature type="binding site" evidence="14">
    <location>
        <position position="112"/>
    </location>
    <ligand>
        <name>Fe cation</name>
        <dbReference type="ChEBI" id="CHEBI:24875"/>
    </ligand>
</feature>
<dbReference type="InterPro" id="IPR036390">
    <property type="entry name" value="WH_DNA-bd_sf"/>
</dbReference>
<keyword evidence="7 13" id="KW-0479">Metal-binding</keyword>
<comment type="subunit">
    <text evidence="3">Homodimer.</text>
</comment>
<dbReference type="EMBL" id="JACQWF010000383">
    <property type="protein sequence ID" value="MBI4596444.1"/>
    <property type="molecule type" value="Genomic_DNA"/>
</dbReference>
<keyword evidence="8 13" id="KW-0862">Zinc</keyword>
<feature type="binding site" evidence="14">
    <location>
        <position position="129"/>
    </location>
    <ligand>
        <name>Fe cation</name>
        <dbReference type="ChEBI" id="CHEBI:24875"/>
    </ligand>
</feature>
<dbReference type="InterPro" id="IPR036388">
    <property type="entry name" value="WH-like_DNA-bd_sf"/>
</dbReference>
<evidence type="ECO:0000256" key="5">
    <source>
        <dbReference type="ARBA" id="ARBA00022490"/>
    </source>
</evidence>
<feature type="binding site" evidence="13">
    <location>
        <position position="100"/>
    </location>
    <ligand>
        <name>Zn(2+)</name>
        <dbReference type="ChEBI" id="CHEBI:29105"/>
    </ligand>
</feature>
<accession>A0A933LR68</accession>
<dbReference type="Gene3D" id="1.10.10.10">
    <property type="entry name" value="Winged helix-like DNA-binding domain superfamily/Winged helix DNA-binding domain"/>
    <property type="match status" value="1"/>
</dbReference>
<comment type="subcellular location">
    <subcellularLocation>
        <location evidence="1">Cytoplasm</location>
    </subcellularLocation>
</comment>
<feature type="binding site" evidence="14">
    <location>
        <position position="93"/>
    </location>
    <ligand>
        <name>Fe cation</name>
        <dbReference type="ChEBI" id="CHEBI:24875"/>
    </ligand>
</feature>
<evidence type="ECO:0000256" key="6">
    <source>
        <dbReference type="ARBA" id="ARBA00022491"/>
    </source>
</evidence>
<evidence type="ECO:0000256" key="13">
    <source>
        <dbReference type="PIRSR" id="PIRSR602481-1"/>
    </source>
</evidence>
<keyword evidence="10" id="KW-0805">Transcription regulation</keyword>
<keyword evidence="9 14" id="KW-0408">Iron</keyword>
<evidence type="ECO:0000256" key="9">
    <source>
        <dbReference type="ARBA" id="ARBA00023004"/>
    </source>
</evidence>
<comment type="similarity">
    <text evidence="2">Belongs to the Fur family.</text>
</comment>
<name>A0A933LR68_UNCTE</name>
<dbReference type="GO" id="GO:1900705">
    <property type="term" value="P:negative regulation of siderophore biosynthetic process"/>
    <property type="evidence" value="ECO:0007669"/>
    <property type="project" value="TreeGrafter"/>
</dbReference>
<dbReference type="PANTHER" id="PTHR33202:SF2">
    <property type="entry name" value="FERRIC UPTAKE REGULATION PROTEIN"/>
    <property type="match status" value="1"/>
</dbReference>
<dbReference type="CDD" id="cd07153">
    <property type="entry name" value="Fur_like"/>
    <property type="match status" value="1"/>
</dbReference>
<evidence type="ECO:0000256" key="7">
    <source>
        <dbReference type="ARBA" id="ARBA00022723"/>
    </source>
</evidence>
<evidence type="ECO:0000313" key="16">
    <source>
        <dbReference type="Proteomes" id="UP000772181"/>
    </source>
</evidence>
<feature type="binding site" evidence="13">
    <location>
        <position position="140"/>
    </location>
    <ligand>
        <name>Zn(2+)</name>
        <dbReference type="ChEBI" id="CHEBI:29105"/>
    </ligand>
</feature>
<evidence type="ECO:0000256" key="1">
    <source>
        <dbReference type="ARBA" id="ARBA00004496"/>
    </source>
</evidence>
<dbReference type="PANTHER" id="PTHR33202">
    <property type="entry name" value="ZINC UPTAKE REGULATION PROTEIN"/>
    <property type="match status" value="1"/>
</dbReference>
<dbReference type="SUPFAM" id="SSF46785">
    <property type="entry name" value="Winged helix' DNA-binding domain"/>
    <property type="match status" value="1"/>
</dbReference>
<reference evidence="15" key="1">
    <citation type="submission" date="2020-07" db="EMBL/GenBank/DDBJ databases">
        <title>Huge and variable diversity of episymbiotic CPR bacteria and DPANN archaea in groundwater ecosystems.</title>
        <authorList>
            <person name="He C.Y."/>
            <person name="Keren R."/>
            <person name="Whittaker M."/>
            <person name="Farag I.F."/>
            <person name="Doudna J."/>
            <person name="Cate J.H.D."/>
            <person name="Banfield J.F."/>
        </authorList>
    </citation>
    <scope>NUCLEOTIDE SEQUENCE</scope>
    <source>
        <strain evidence="15">NC_groundwater_1482_Ag_S-0.65um_47_24</strain>
    </source>
</reference>
<dbReference type="Pfam" id="PF01475">
    <property type="entry name" value="FUR"/>
    <property type="match status" value="1"/>
</dbReference>
<evidence type="ECO:0000256" key="14">
    <source>
        <dbReference type="PIRSR" id="PIRSR602481-2"/>
    </source>
</evidence>
<evidence type="ECO:0000256" key="11">
    <source>
        <dbReference type="ARBA" id="ARBA00023125"/>
    </source>
</evidence>
<gene>
    <name evidence="15" type="ORF">HY730_08730</name>
</gene>
<evidence type="ECO:0000256" key="4">
    <source>
        <dbReference type="ARBA" id="ARBA00020910"/>
    </source>
</evidence>
<evidence type="ECO:0000256" key="10">
    <source>
        <dbReference type="ARBA" id="ARBA00023015"/>
    </source>
</evidence>
<evidence type="ECO:0000256" key="2">
    <source>
        <dbReference type="ARBA" id="ARBA00007957"/>
    </source>
</evidence>
<proteinExistence type="inferred from homology"/>
<organism evidence="15 16">
    <name type="scientific">Tectimicrobiota bacterium</name>
    <dbReference type="NCBI Taxonomy" id="2528274"/>
    <lineage>
        <taxon>Bacteria</taxon>
        <taxon>Pseudomonadati</taxon>
        <taxon>Nitrospinota/Tectimicrobiota group</taxon>
        <taxon>Candidatus Tectimicrobiota</taxon>
    </lineage>
</organism>
<feature type="binding site" evidence="13">
    <location>
        <position position="137"/>
    </location>
    <ligand>
        <name>Zn(2+)</name>
        <dbReference type="ChEBI" id="CHEBI:29105"/>
    </ligand>
</feature>
<dbReference type="GO" id="GO:0003700">
    <property type="term" value="F:DNA-binding transcription factor activity"/>
    <property type="evidence" value="ECO:0007669"/>
    <property type="project" value="InterPro"/>
</dbReference>